<proteinExistence type="predicted"/>
<dbReference type="RefSeq" id="XP_049131407.1">
    <property type="nucleotide sequence ID" value="XM_049275450.1"/>
</dbReference>
<organism evidence="1 2">
    <name type="scientific">Colletotrichum spaethianum</name>
    <dbReference type="NCBI Taxonomy" id="700344"/>
    <lineage>
        <taxon>Eukaryota</taxon>
        <taxon>Fungi</taxon>
        <taxon>Dikarya</taxon>
        <taxon>Ascomycota</taxon>
        <taxon>Pezizomycotina</taxon>
        <taxon>Sordariomycetes</taxon>
        <taxon>Hypocreomycetidae</taxon>
        <taxon>Glomerellales</taxon>
        <taxon>Glomerellaceae</taxon>
        <taxon>Colletotrichum</taxon>
        <taxon>Colletotrichum spaethianum species complex</taxon>
    </lineage>
</organism>
<evidence type="ECO:0000313" key="1">
    <source>
        <dbReference type="EMBL" id="GKT49057.1"/>
    </source>
</evidence>
<dbReference type="Proteomes" id="UP001055115">
    <property type="component" value="Unassembled WGS sequence"/>
</dbReference>
<evidence type="ECO:0000313" key="2">
    <source>
        <dbReference type="Proteomes" id="UP001055115"/>
    </source>
</evidence>
<name>A0AA37PBA3_9PEZI</name>
<keyword evidence="2" id="KW-1185">Reference proteome</keyword>
<reference evidence="1 2" key="1">
    <citation type="submission" date="2022-03" db="EMBL/GenBank/DDBJ databases">
        <title>Genome data of Colletotrichum spp.</title>
        <authorList>
            <person name="Utami Y.D."/>
            <person name="Hiruma K."/>
        </authorList>
    </citation>
    <scope>NUCLEOTIDE SEQUENCE [LARGE SCALE GENOMIC DNA]</scope>
    <source>
        <strain evidence="1 2">MAFF 239500</strain>
    </source>
</reference>
<protein>
    <submittedName>
        <fullName evidence="1">Uncharacterized protein</fullName>
    </submittedName>
</protein>
<gene>
    <name evidence="1" type="ORF">ColSpa_09238</name>
</gene>
<dbReference type="EMBL" id="BQXU01000027">
    <property type="protein sequence ID" value="GKT49057.1"/>
    <property type="molecule type" value="Genomic_DNA"/>
</dbReference>
<dbReference type="GeneID" id="73330040"/>
<dbReference type="AlphaFoldDB" id="A0AA37PBA3"/>
<comment type="caution">
    <text evidence="1">The sequence shown here is derived from an EMBL/GenBank/DDBJ whole genome shotgun (WGS) entry which is preliminary data.</text>
</comment>
<sequence>MRDKLDAEIRDKIHAFCSTEKGVMNELDEFSTLCDMQYFQDVMDAAAQAIKEMITKEGEDRSFEPEFLSRKPHFKEALSRITCLIQTAYNSSLIMCPTHTFQLMD</sequence>
<accession>A0AA37PBA3</accession>